<gene>
    <name evidence="1" type="ORF">ABG084_07350</name>
</gene>
<reference evidence="1" key="1">
    <citation type="submission" date="2024-05" db="EMBL/GenBank/DDBJ databases">
        <authorList>
            <person name="Lee M.W."/>
            <person name="Lee J.K."/>
            <person name="Kim J.M."/>
            <person name="Choi D.G."/>
            <person name="Baek J.H."/>
            <person name="Bayburt H."/>
            <person name="Jung J.J."/>
            <person name="Han D.M."/>
            <person name="Jeon C.O."/>
        </authorList>
    </citation>
    <scope>NUCLEOTIDE SEQUENCE</scope>
    <source>
        <strain evidence="1">JCM 1131</strain>
    </source>
</reference>
<protein>
    <submittedName>
        <fullName evidence="1">Uncharacterized protein</fullName>
    </submittedName>
</protein>
<organism evidence="1">
    <name type="scientific">Lactobacillus sp. JCM 1131</name>
    <dbReference type="NCBI Taxonomy" id="3153753"/>
    <lineage>
        <taxon>Bacteria</taxon>
        <taxon>Bacillati</taxon>
        <taxon>Bacillota</taxon>
        <taxon>Bacilli</taxon>
        <taxon>Lactobacillales</taxon>
        <taxon>Lactobacillaceae</taxon>
        <taxon>Lactobacillus</taxon>
    </lineage>
</organism>
<evidence type="ECO:0000313" key="1">
    <source>
        <dbReference type="EMBL" id="XBM45249.1"/>
    </source>
</evidence>
<name>A0AAU7G3J6_9LACO</name>
<proteinExistence type="predicted"/>
<dbReference type="EMBL" id="CP157383">
    <property type="protein sequence ID" value="XBM45249.1"/>
    <property type="molecule type" value="Genomic_DNA"/>
</dbReference>
<dbReference type="AlphaFoldDB" id="A0AAU7G3J6"/>
<accession>A0AAU7G3J6</accession>
<sequence>MDDKFNQNENIDEHVVIDANHPGYGFTKEKLLKNNYANCSLCRCC</sequence>
<dbReference type="RefSeq" id="WP_021314832.1">
    <property type="nucleotide sequence ID" value="NZ_CP157383.1"/>
</dbReference>